<sequence>MRPGELFCVFVFKYHLRTLSLDPAEELTYPSDGEEVLRRLEERLSVKPPVNRTVAQRLDDINKRLVKDKQLKPISDPEFGRELQAWCLSNPTVEEIQDRIAVVAEALILPDLELLVFPEDFVSILSLPRQQQPFQDLLQSPEVPLYQLQGYLNVTCQAQPYGERHCEDIDHLIDPLLPDFGQDGQRNQWQSEPPTDLPKAMDLSTISLQGSDYMAAADEEEHSGNYDCQSDTSHAGTSLAGDDEVQGLPPGAGHAWRSARRAPQMADHEPTPG</sequence>
<keyword evidence="3" id="KW-1185">Reference proteome</keyword>
<accession>A0A8H4P9R7</accession>
<feature type="region of interest" description="Disordered" evidence="1">
    <location>
        <begin position="180"/>
        <end position="200"/>
    </location>
</feature>
<feature type="compositionally biased region" description="Polar residues" evidence="1">
    <location>
        <begin position="226"/>
        <end position="236"/>
    </location>
</feature>
<protein>
    <submittedName>
        <fullName evidence="2">Uncharacterized protein</fullName>
    </submittedName>
</protein>
<feature type="compositionally biased region" description="Polar residues" evidence="1">
    <location>
        <begin position="184"/>
        <end position="193"/>
    </location>
</feature>
<feature type="region of interest" description="Disordered" evidence="1">
    <location>
        <begin position="218"/>
        <end position="273"/>
    </location>
</feature>
<dbReference type="Proteomes" id="UP000554235">
    <property type="component" value="Unassembled WGS sequence"/>
</dbReference>
<comment type="caution">
    <text evidence="2">The sequence shown here is derived from an EMBL/GenBank/DDBJ whole genome shotgun (WGS) entry which is preliminary data.</text>
</comment>
<proteinExistence type="predicted"/>
<organism evidence="2 3">
    <name type="scientific">Fusarium albosuccineum</name>
    <dbReference type="NCBI Taxonomy" id="1237068"/>
    <lineage>
        <taxon>Eukaryota</taxon>
        <taxon>Fungi</taxon>
        <taxon>Dikarya</taxon>
        <taxon>Ascomycota</taxon>
        <taxon>Pezizomycotina</taxon>
        <taxon>Sordariomycetes</taxon>
        <taxon>Hypocreomycetidae</taxon>
        <taxon>Hypocreales</taxon>
        <taxon>Nectriaceae</taxon>
        <taxon>Fusarium</taxon>
        <taxon>Fusarium decemcellulare species complex</taxon>
    </lineage>
</organism>
<dbReference type="AlphaFoldDB" id="A0A8H4P9R7"/>
<evidence type="ECO:0000256" key="1">
    <source>
        <dbReference type="SAM" id="MobiDB-lite"/>
    </source>
</evidence>
<evidence type="ECO:0000313" key="2">
    <source>
        <dbReference type="EMBL" id="KAF4461401.1"/>
    </source>
</evidence>
<evidence type="ECO:0000313" key="3">
    <source>
        <dbReference type="Proteomes" id="UP000554235"/>
    </source>
</evidence>
<dbReference type="EMBL" id="JAADYS010001726">
    <property type="protein sequence ID" value="KAF4461401.1"/>
    <property type="molecule type" value="Genomic_DNA"/>
</dbReference>
<name>A0A8H4P9R7_9HYPO</name>
<gene>
    <name evidence="2" type="ORF">FALBO_11803</name>
</gene>
<reference evidence="2 3" key="1">
    <citation type="submission" date="2020-01" db="EMBL/GenBank/DDBJ databases">
        <title>Identification and distribution of gene clusters putatively required for synthesis of sphingolipid metabolism inhibitors in phylogenetically diverse species of the filamentous fungus Fusarium.</title>
        <authorList>
            <person name="Kim H.-S."/>
            <person name="Busman M."/>
            <person name="Brown D.W."/>
            <person name="Divon H."/>
            <person name="Uhlig S."/>
            <person name="Proctor R.H."/>
        </authorList>
    </citation>
    <scope>NUCLEOTIDE SEQUENCE [LARGE SCALE GENOMIC DNA]</scope>
    <source>
        <strain evidence="2 3">NRRL 20459</strain>
    </source>
</reference>